<feature type="transmembrane region" description="Helical" evidence="1">
    <location>
        <begin position="73"/>
        <end position="92"/>
    </location>
</feature>
<feature type="transmembrane region" description="Helical" evidence="1">
    <location>
        <begin position="300"/>
        <end position="323"/>
    </location>
</feature>
<proteinExistence type="predicted"/>
<feature type="transmembrane region" description="Helical" evidence="1">
    <location>
        <begin position="214"/>
        <end position="237"/>
    </location>
</feature>
<reference evidence="2" key="1">
    <citation type="journal article" date="2014" name="Genome Announc.">
        <title>De novo whole-genome sequence and genome annotation of Lichtheimia ramosa.</title>
        <authorList>
            <person name="Linde J."/>
            <person name="Schwartze V."/>
            <person name="Binder U."/>
            <person name="Lass-Florl C."/>
            <person name="Voigt K."/>
            <person name="Horn F."/>
        </authorList>
    </citation>
    <scope>NUCLEOTIDE SEQUENCE</scope>
    <source>
        <strain evidence="2">JMRC FSU:6197</strain>
    </source>
</reference>
<keyword evidence="1" id="KW-1133">Transmembrane helix</keyword>
<evidence type="ECO:0000313" key="2">
    <source>
        <dbReference type="EMBL" id="CDS05826.1"/>
    </source>
</evidence>
<organism evidence="2">
    <name type="scientific">Lichtheimia ramosa</name>
    <dbReference type="NCBI Taxonomy" id="688394"/>
    <lineage>
        <taxon>Eukaryota</taxon>
        <taxon>Fungi</taxon>
        <taxon>Fungi incertae sedis</taxon>
        <taxon>Mucoromycota</taxon>
        <taxon>Mucoromycotina</taxon>
        <taxon>Mucoromycetes</taxon>
        <taxon>Mucorales</taxon>
        <taxon>Lichtheimiaceae</taxon>
        <taxon>Lichtheimia</taxon>
    </lineage>
</organism>
<protein>
    <submittedName>
        <fullName evidence="2">Uncharacterized protein</fullName>
    </submittedName>
</protein>
<keyword evidence="1" id="KW-0472">Membrane</keyword>
<dbReference type="OrthoDB" id="2281895at2759"/>
<dbReference type="EMBL" id="LK023317">
    <property type="protein sequence ID" value="CDS05826.1"/>
    <property type="molecule type" value="Genomic_DNA"/>
</dbReference>
<evidence type="ECO:0000256" key="1">
    <source>
        <dbReference type="SAM" id="Phobius"/>
    </source>
</evidence>
<gene>
    <name evidence="2" type="ORF">LRAMOSA08354</name>
</gene>
<accession>A0A077WDT8</accession>
<name>A0A077WDT8_9FUNG</name>
<keyword evidence="1" id="KW-0812">Transmembrane</keyword>
<feature type="transmembrane region" description="Helical" evidence="1">
    <location>
        <begin position="148"/>
        <end position="168"/>
    </location>
</feature>
<feature type="transmembrane region" description="Helical" evidence="1">
    <location>
        <begin position="276"/>
        <end position="294"/>
    </location>
</feature>
<feature type="transmembrane region" description="Helical" evidence="1">
    <location>
        <begin position="180"/>
        <end position="202"/>
    </location>
</feature>
<dbReference type="AlphaFoldDB" id="A0A077WDT8"/>
<feature type="transmembrane region" description="Helical" evidence="1">
    <location>
        <begin position="104"/>
        <end position="128"/>
    </location>
</feature>
<sequence>MKFRHSFALGVPIAVTLGHHFATIYPFTRLADLCSNARNYHATSGVISAIDYPWCFLVNVFTHAMHDSFGYELSWILLFFFGSVLTVMLVEGSRTGANWIMSCVSLWGFAANMIGISVTLPLIWIPAFYYCYGDNLTSVQANIRSSRLYAALIAIVMCYLLPTMLMLFGTTPYSLMESNIIALWQLAPLLLSPAQHMATWIFDQTSATDKRKGTWVLYFLIGVFNAMAFYAACVRLYSKGMLNLTTLIDLATLYKDKVDLKSLALEPLGKIGATHVFLLDTLVTFGACCIWATLENGCKGMLVLLLSSILAGPGTGLCVYAVYREENMVARLDHHKKES</sequence>